<reference evidence="2" key="1">
    <citation type="submission" date="2017-01" db="EMBL/GenBank/DDBJ databases">
        <title>Genome sequence of Rouxiella sp. ERMR1:05.</title>
        <authorList>
            <person name="Kumar R."/>
            <person name="Singh D."/>
            <person name="Kumar S."/>
        </authorList>
    </citation>
    <scope>NUCLEOTIDE SEQUENCE [LARGE SCALE GENOMIC DNA]</scope>
    <source>
        <strain evidence="2">ERMR1:05</strain>
    </source>
</reference>
<dbReference type="RefSeq" id="WP_104923691.1">
    <property type="nucleotide sequence ID" value="NZ_CP019062.1"/>
</dbReference>
<dbReference type="AlphaFoldDB" id="A0A2L1UTI9"/>
<protein>
    <submittedName>
        <fullName evidence="1">Uncharacterized protein</fullName>
    </submittedName>
</protein>
<gene>
    <name evidence="1" type="ORF">BV494_15665</name>
</gene>
<evidence type="ECO:0000313" key="2">
    <source>
        <dbReference type="Proteomes" id="UP000239197"/>
    </source>
</evidence>
<name>A0A2L1UTI9_9GAMM</name>
<dbReference type="EMBL" id="CP019062">
    <property type="protein sequence ID" value="AVF36276.1"/>
    <property type="molecule type" value="Genomic_DNA"/>
</dbReference>
<keyword evidence="2" id="KW-1185">Reference proteome</keyword>
<dbReference type="Proteomes" id="UP000239197">
    <property type="component" value="Chromosome"/>
</dbReference>
<sequence length="82" mass="9623">MQYLNGDTVHINDEVQLWEGCRGIVVCSVDTNEYSDEYPEIEWRDELEKGVLILSDQTGLIHYEEPDQDLILIKRDSMQYKS</sequence>
<proteinExistence type="predicted"/>
<dbReference type="KEGG" id="rox:BV494_15665"/>
<evidence type="ECO:0000313" key="1">
    <source>
        <dbReference type="EMBL" id="AVF36276.1"/>
    </source>
</evidence>
<dbReference type="OrthoDB" id="9135677at2"/>
<accession>A0A2L1UTI9</accession>
<organism evidence="1 2">
    <name type="scientific">Rahnella sikkimica</name>
    <dbReference type="NCBI Taxonomy" id="1805933"/>
    <lineage>
        <taxon>Bacteria</taxon>
        <taxon>Pseudomonadati</taxon>
        <taxon>Pseudomonadota</taxon>
        <taxon>Gammaproteobacteria</taxon>
        <taxon>Enterobacterales</taxon>
        <taxon>Yersiniaceae</taxon>
        <taxon>Rahnella</taxon>
    </lineage>
</organism>